<dbReference type="Pfam" id="PF01494">
    <property type="entry name" value="FAD_binding_3"/>
    <property type="match status" value="1"/>
</dbReference>
<dbReference type="InterPro" id="IPR036188">
    <property type="entry name" value="FAD/NAD-bd_sf"/>
</dbReference>
<dbReference type="Proteomes" id="UP000000851">
    <property type="component" value="Chromosome"/>
</dbReference>
<dbReference type="EMBL" id="CP001700">
    <property type="protein sequence ID" value="ACU72456.1"/>
    <property type="molecule type" value="Genomic_DNA"/>
</dbReference>
<dbReference type="Gene3D" id="3.30.70.2450">
    <property type="match status" value="1"/>
</dbReference>
<dbReference type="KEGG" id="cai:Caci_3551"/>
<dbReference type="GO" id="GO:0016709">
    <property type="term" value="F:oxidoreductase activity, acting on paired donors, with incorporation or reduction of molecular oxygen, NAD(P)H as one donor, and incorporation of one atom of oxygen"/>
    <property type="evidence" value="ECO:0007669"/>
    <property type="project" value="UniProtKB-ARBA"/>
</dbReference>
<dbReference type="PANTHER" id="PTHR43004:SF19">
    <property type="entry name" value="BINDING MONOOXYGENASE, PUTATIVE (JCVI)-RELATED"/>
    <property type="match status" value="1"/>
</dbReference>
<dbReference type="InterPro" id="IPR050641">
    <property type="entry name" value="RIFMO-like"/>
</dbReference>
<keyword evidence="3" id="KW-0274">FAD</keyword>
<dbReference type="AlphaFoldDB" id="C7QAF7"/>
<dbReference type="Pfam" id="PF21274">
    <property type="entry name" value="Rng_hyd_C"/>
    <property type="match status" value="1"/>
</dbReference>
<dbReference type="RefSeq" id="WP_015792185.1">
    <property type="nucleotide sequence ID" value="NC_013131.1"/>
</dbReference>
<evidence type="ECO:0000256" key="2">
    <source>
        <dbReference type="ARBA" id="ARBA00022630"/>
    </source>
</evidence>
<evidence type="ECO:0000313" key="7">
    <source>
        <dbReference type="Proteomes" id="UP000000851"/>
    </source>
</evidence>
<organism evidence="6 7">
    <name type="scientific">Catenulispora acidiphila (strain DSM 44928 / JCM 14897 / NBRC 102108 / NRRL B-24433 / ID139908)</name>
    <dbReference type="NCBI Taxonomy" id="479433"/>
    <lineage>
        <taxon>Bacteria</taxon>
        <taxon>Bacillati</taxon>
        <taxon>Actinomycetota</taxon>
        <taxon>Actinomycetes</taxon>
        <taxon>Catenulisporales</taxon>
        <taxon>Catenulisporaceae</taxon>
        <taxon>Catenulispora</taxon>
    </lineage>
</organism>
<dbReference type="PRINTS" id="PR00420">
    <property type="entry name" value="RNGMNOXGNASE"/>
</dbReference>
<keyword evidence="7" id="KW-1185">Reference proteome</keyword>
<dbReference type="eggNOG" id="COG0654">
    <property type="taxonomic scope" value="Bacteria"/>
</dbReference>
<feature type="domain" description="FAD-binding" evidence="5">
    <location>
        <begin position="11"/>
        <end position="342"/>
    </location>
</feature>
<feature type="region of interest" description="Disordered" evidence="4">
    <location>
        <begin position="443"/>
        <end position="483"/>
    </location>
</feature>
<dbReference type="Gene3D" id="3.50.50.60">
    <property type="entry name" value="FAD/NAD(P)-binding domain"/>
    <property type="match status" value="1"/>
</dbReference>
<sequence length="630" mass="63746">MAPRTGRDRRIVVVGAGPVGLLLAGELRLGGARVTVLERRAEPSTESRASTLHARTMELLDQRGLLAAVGSPPNDPMGHFGGLPLDLGEQRSRYPGQWKVPQTELVAILTRWAVGLGAEVRMGCEVSALTESDDGVVVRYQGPEVPGDPDGSGELAAAFVVGCDGEDSTVRELAGIAFPGRDARRELVRADVAGIDVPARRFQRLPAGLAIAATRAGVTRVMVHEFGAEAAPRTGDPAFEEIAKTWHRVTGEDISHGVPTWRNAFGDARRQAEHYRRGRVLLAGDAAHKQMPIGGQALNLGLQDAANLGWKLAAEARGTAPPGLLDTYHTERHQVGRAVLDNIEAQATLLLGGPEVEPVRTVLGELLGHAVARTRLGAAVAGLDIRYGAGRSRDGGGASGGSVSGGGGAVFAAGGGDSGGGSGGVSGGINDVTGGEGVSGVGGAVSAAGGGDSGGSGSGSGSSGISGVGDGTSGGSNALSRAGGGDFASGGGVSGARASDSGSADHQLVGLRMPHLALSGAIGPDQGVGPESTTAALRAARGVLLDLSGQARRRMVLSRFASGWSDRVDLIAARVVVPGDGAGADDSVPDTVLIRPDGYVAWAAGLDGDPRAALAHWFGPYSPNPATRWE</sequence>
<keyword evidence="2" id="KW-0285">Flavoprotein</keyword>
<dbReference type="InParanoid" id="C7QAF7"/>
<dbReference type="InterPro" id="IPR002938">
    <property type="entry name" value="FAD-bd"/>
</dbReference>
<evidence type="ECO:0000259" key="5">
    <source>
        <dbReference type="Pfam" id="PF01494"/>
    </source>
</evidence>
<evidence type="ECO:0000256" key="1">
    <source>
        <dbReference type="ARBA" id="ARBA00001974"/>
    </source>
</evidence>
<accession>C7QAF7</accession>
<dbReference type="SUPFAM" id="SSF51905">
    <property type="entry name" value="FAD/NAD(P)-binding domain"/>
    <property type="match status" value="1"/>
</dbReference>
<proteinExistence type="predicted"/>
<name>C7QAF7_CATAD</name>
<keyword evidence="6" id="KW-0503">Monooxygenase</keyword>
<keyword evidence="6" id="KW-0560">Oxidoreductase</keyword>
<evidence type="ECO:0000256" key="3">
    <source>
        <dbReference type="ARBA" id="ARBA00022827"/>
    </source>
</evidence>
<feature type="compositionally biased region" description="Gly residues" evidence="4">
    <location>
        <begin position="443"/>
        <end position="474"/>
    </location>
</feature>
<reference evidence="6 7" key="1">
    <citation type="journal article" date="2009" name="Stand. Genomic Sci.">
        <title>Complete genome sequence of Catenulispora acidiphila type strain (ID 139908).</title>
        <authorList>
            <person name="Copeland A."/>
            <person name="Lapidus A."/>
            <person name="Glavina Del Rio T."/>
            <person name="Nolan M."/>
            <person name="Lucas S."/>
            <person name="Chen F."/>
            <person name="Tice H."/>
            <person name="Cheng J.F."/>
            <person name="Bruce D."/>
            <person name="Goodwin L."/>
            <person name="Pitluck S."/>
            <person name="Mikhailova N."/>
            <person name="Pati A."/>
            <person name="Ivanova N."/>
            <person name="Mavromatis K."/>
            <person name="Chen A."/>
            <person name="Palaniappan K."/>
            <person name="Chain P."/>
            <person name="Land M."/>
            <person name="Hauser L."/>
            <person name="Chang Y.J."/>
            <person name="Jeffries C.D."/>
            <person name="Chertkov O."/>
            <person name="Brettin T."/>
            <person name="Detter J.C."/>
            <person name="Han C."/>
            <person name="Ali Z."/>
            <person name="Tindall B.J."/>
            <person name="Goker M."/>
            <person name="Bristow J."/>
            <person name="Eisen J.A."/>
            <person name="Markowitz V."/>
            <person name="Hugenholtz P."/>
            <person name="Kyrpides N.C."/>
            <person name="Klenk H.P."/>
        </authorList>
    </citation>
    <scope>NUCLEOTIDE SEQUENCE [LARGE SCALE GENOMIC DNA]</scope>
    <source>
        <strain evidence="7">DSM 44928 / JCM 14897 / NBRC 102108 / NRRL B-24433 / ID139908</strain>
    </source>
</reference>
<dbReference type="FunCoup" id="C7QAF7">
    <property type="interactions" value="98"/>
</dbReference>
<protein>
    <submittedName>
        <fullName evidence="6">Monooxygenase FAD-binding</fullName>
    </submittedName>
</protein>
<evidence type="ECO:0000256" key="4">
    <source>
        <dbReference type="SAM" id="MobiDB-lite"/>
    </source>
</evidence>
<dbReference type="PANTHER" id="PTHR43004">
    <property type="entry name" value="TRK SYSTEM POTASSIUM UPTAKE PROTEIN"/>
    <property type="match status" value="1"/>
</dbReference>
<dbReference type="Gene3D" id="3.40.30.120">
    <property type="match status" value="1"/>
</dbReference>
<gene>
    <name evidence="6" type="ordered locus">Caci_3551</name>
</gene>
<dbReference type="GO" id="GO:0071949">
    <property type="term" value="F:FAD binding"/>
    <property type="evidence" value="ECO:0007669"/>
    <property type="project" value="InterPro"/>
</dbReference>
<dbReference type="STRING" id="479433.Caci_3551"/>
<comment type="cofactor">
    <cofactor evidence="1">
        <name>FAD</name>
        <dbReference type="ChEBI" id="CHEBI:57692"/>
    </cofactor>
</comment>
<dbReference type="HOGENOM" id="CLU_009665_20_1_11"/>
<evidence type="ECO:0000313" key="6">
    <source>
        <dbReference type="EMBL" id="ACU72456.1"/>
    </source>
</evidence>